<dbReference type="EMBL" id="JAHZUY010000098">
    <property type="protein sequence ID" value="MBW8271409.1"/>
    <property type="molecule type" value="Genomic_DNA"/>
</dbReference>
<keyword evidence="1" id="KW-1133">Transmembrane helix</keyword>
<evidence type="ECO:0000313" key="3">
    <source>
        <dbReference type="Proteomes" id="UP001519924"/>
    </source>
</evidence>
<feature type="transmembrane region" description="Helical" evidence="1">
    <location>
        <begin position="374"/>
        <end position="394"/>
    </location>
</feature>
<feature type="transmembrane region" description="Helical" evidence="1">
    <location>
        <begin position="102"/>
        <end position="122"/>
    </location>
</feature>
<proteinExistence type="predicted"/>
<organism evidence="2 3">
    <name type="scientific">Caldovatus aquaticus</name>
    <dbReference type="NCBI Taxonomy" id="2865671"/>
    <lineage>
        <taxon>Bacteria</taxon>
        <taxon>Pseudomonadati</taxon>
        <taxon>Pseudomonadota</taxon>
        <taxon>Alphaproteobacteria</taxon>
        <taxon>Acetobacterales</taxon>
        <taxon>Roseomonadaceae</taxon>
        <taxon>Caldovatus</taxon>
    </lineage>
</organism>
<accession>A0ABS7F772</accession>
<evidence type="ECO:0000313" key="2">
    <source>
        <dbReference type="EMBL" id="MBW8271409.1"/>
    </source>
</evidence>
<keyword evidence="3" id="KW-1185">Reference proteome</keyword>
<comment type="caution">
    <text evidence="2">The sequence shown here is derived from an EMBL/GenBank/DDBJ whole genome shotgun (WGS) entry which is preliminary data.</text>
</comment>
<evidence type="ECO:0000256" key="1">
    <source>
        <dbReference type="SAM" id="Phobius"/>
    </source>
</evidence>
<feature type="transmembrane region" description="Helical" evidence="1">
    <location>
        <begin position="71"/>
        <end position="90"/>
    </location>
</feature>
<feature type="non-terminal residue" evidence="2">
    <location>
        <position position="464"/>
    </location>
</feature>
<feature type="transmembrane region" description="Helical" evidence="1">
    <location>
        <begin position="437"/>
        <end position="455"/>
    </location>
</feature>
<keyword evidence="1" id="KW-0812">Transmembrane</keyword>
<name>A0ABS7F772_9PROT</name>
<sequence length="464" mass="48527">MIPPPSRSRAGGALLAVPAGAALLVWPAFLNGYPIVFSDTGAFLAQTLVPLMIWDKPYVYGPFLHLFHQRLTLWGPLAAQGLILSHLLWVTQRAVRGGISPLGHLALAAALAALTGAPWTAAFLMPDLFAPVTVLCLALLGLARERLGRGEAWYLGALATLAIASHLAHLVVAAGVIAAVFALTRCRARPALRAAAPLGAALALLVASNAIGHGRPAVSPYGATFLLARLQQDGPATRTLRALCPGAGWRLCGFLDRLPMDSDEFLWSPESPLYREPDGAPLPGGVPGGARMAPEARAILAATLRREPLGVAAAMLRNTLRQLLAARVGDTLHDRFLTLIPGREIAAHFPARELAAFHAGAQKRGALEALAAPFLAPHLPVLGLAALLAPLALWRAATRPGDRLRLGLLACVLAGLLANAFATGALSGPHDRYQARIAWLLPLAVGLALWPAALARRGAAGEAA</sequence>
<dbReference type="RefSeq" id="WP_220119171.1">
    <property type="nucleotide sequence ID" value="NZ_JAHZUY010000098.1"/>
</dbReference>
<gene>
    <name evidence="2" type="ORF">K1J50_18180</name>
</gene>
<keyword evidence="1" id="KW-0472">Membrane</keyword>
<feature type="transmembrane region" description="Helical" evidence="1">
    <location>
        <begin position="155"/>
        <end position="183"/>
    </location>
</feature>
<dbReference type="Proteomes" id="UP001519924">
    <property type="component" value="Unassembled WGS sequence"/>
</dbReference>
<feature type="transmembrane region" description="Helical" evidence="1">
    <location>
        <begin position="12"/>
        <end position="29"/>
    </location>
</feature>
<protein>
    <submittedName>
        <fullName evidence="2">Uncharacterized protein</fullName>
    </submittedName>
</protein>
<reference evidence="2 3" key="1">
    <citation type="submission" date="2021-08" db="EMBL/GenBank/DDBJ databases">
        <title>Caldovatus sediminis gen. nov., sp. nov., a moderately thermophilic bacterium isolated from a hot spring.</title>
        <authorList>
            <person name="Hu C.-J."/>
            <person name="Li W.-J."/>
            <person name="Xian W.-D."/>
        </authorList>
    </citation>
    <scope>NUCLEOTIDE SEQUENCE [LARGE SCALE GENOMIC DNA]</scope>
    <source>
        <strain evidence="2 3">SYSU G05006</strain>
    </source>
</reference>
<feature type="transmembrane region" description="Helical" evidence="1">
    <location>
        <begin position="406"/>
        <end position="425"/>
    </location>
</feature>